<reference evidence="2" key="1">
    <citation type="submission" date="2024-06" db="EMBL/GenBank/DDBJ databases">
        <authorList>
            <person name="Liu X."/>
            <person name="Lenzi L."/>
            <person name="Haldenby T S."/>
            <person name="Uol C."/>
        </authorList>
    </citation>
    <scope>NUCLEOTIDE SEQUENCE</scope>
</reference>
<protein>
    <submittedName>
        <fullName evidence="2">Uncharacterized protein</fullName>
    </submittedName>
</protein>
<dbReference type="Proteomes" id="UP001497525">
    <property type="component" value="Unassembled WGS sequence"/>
</dbReference>
<name>A0AAV2TFT7_CALDB</name>
<sequence>MAEFAVWRSLFQCVSKAAVEDDDCPQENQSTMTKQPVEITPTLKNDVKRSKSLVGDHNSSRNSTAPTSPTKVASFWHRIWRRSSSIKSNDTNSPTNPSPDAPLSVSLFDHRLKKSEPQSPAPEICSTNRLVPVRVRQSSGRDSGHHRFQITSMSPRKQSLLQDLRNSSLPQMECSTSSSPIPHDDEGELLQLQKPIRYPSYQNRKTTQKSNRYWEEEELKMRFVRGVPWASSVPDLSKEPKRSALKNNKDTDHSSMAKLNSDLHEMPISPLVQPQNYLSTTPPVRSLYVRKDVKDTNSDVPAMASSAHSDGPRPFPYSIKIRISSFPSEASDTHAMDNMLINTPERTSSPGDRDSSKYGQDFFDTQGPNKSNTSPKLHASNSPGWKDLSPLEEFNANEYSHTDSSTPKSERLEKNGFFSDENESVKPILPANCFQARNPGPVGTTCPSSFSDKSPTSSRTIRKSVERFENNHFDYGEVDDSDNEKSPPITPQRPRFHNLIIRRDSLGRYIDDSGNEESEADRHTTHDYGEDENGFIPTEDEIFEEYSELAKNDYSCTHSSSDESGSFDEDTTPAVPIVEVLPPSLCEAGYGRAGRYLERWLPQKAFCERLLLSAADDDGEVSWARRKSLLGELRRSNEDMPTEEMLFLRFSQFVQVTELEPQDRTADKPWTRLTPTDKALIRQELNDFKMSEMTVHEQSRQNTRFHLI</sequence>
<dbReference type="PANTHER" id="PTHR12751">
    <property type="entry name" value="PHOSPHATASE AND ACTIN REGULATOR PHACTR"/>
    <property type="match status" value="1"/>
</dbReference>
<feature type="compositionally biased region" description="Basic and acidic residues" evidence="1">
    <location>
        <begin position="236"/>
        <end position="254"/>
    </location>
</feature>
<proteinExistence type="predicted"/>
<organism evidence="2 3">
    <name type="scientific">Calicophoron daubneyi</name>
    <name type="common">Rumen fluke</name>
    <name type="synonym">Paramphistomum daubneyi</name>
    <dbReference type="NCBI Taxonomy" id="300641"/>
    <lineage>
        <taxon>Eukaryota</taxon>
        <taxon>Metazoa</taxon>
        <taxon>Spiralia</taxon>
        <taxon>Lophotrochozoa</taxon>
        <taxon>Platyhelminthes</taxon>
        <taxon>Trematoda</taxon>
        <taxon>Digenea</taxon>
        <taxon>Plagiorchiida</taxon>
        <taxon>Pronocephalata</taxon>
        <taxon>Paramphistomoidea</taxon>
        <taxon>Paramphistomidae</taxon>
        <taxon>Calicophoron</taxon>
    </lineage>
</organism>
<dbReference type="GO" id="GO:0030036">
    <property type="term" value="P:actin cytoskeleton organization"/>
    <property type="evidence" value="ECO:0007669"/>
    <property type="project" value="TreeGrafter"/>
</dbReference>
<feature type="compositionally biased region" description="Polar residues" evidence="1">
    <location>
        <begin position="366"/>
        <end position="383"/>
    </location>
</feature>
<dbReference type="EMBL" id="CAXLJL010000170">
    <property type="protein sequence ID" value="CAL5134038.1"/>
    <property type="molecule type" value="Genomic_DNA"/>
</dbReference>
<evidence type="ECO:0000313" key="2">
    <source>
        <dbReference type="EMBL" id="CAL5134038.1"/>
    </source>
</evidence>
<feature type="region of interest" description="Disordered" evidence="1">
    <location>
        <begin position="509"/>
        <end position="535"/>
    </location>
</feature>
<dbReference type="PANTHER" id="PTHR12751:SF18">
    <property type="entry name" value="PHOSPHATASE AND ACTIN REGULATOR 1"/>
    <property type="match status" value="1"/>
</dbReference>
<feature type="compositionally biased region" description="Polar residues" evidence="1">
    <location>
        <begin position="341"/>
        <end position="350"/>
    </location>
</feature>
<feature type="compositionally biased region" description="Polar residues" evidence="1">
    <location>
        <begin position="60"/>
        <end position="71"/>
    </location>
</feature>
<feature type="region of interest" description="Disordered" evidence="1">
    <location>
        <begin position="231"/>
        <end position="254"/>
    </location>
</feature>
<feature type="region of interest" description="Disordered" evidence="1">
    <location>
        <begin position="341"/>
        <end position="390"/>
    </location>
</feature>
<dbReference type="GO" id="GO:0003779">
    <property type="term" value="F:actin binding"/>
    <property type="evidence" value="ECO:0007669"/>
    <property type="project" value="TreeGrafter"/>
</dbReference>
<gene>
    <name evidence="2" type="ORF">CDAUBV1_LOCUS7270</name>
</gene>
<evidence type="ECO:0000256" key="1">
    <source>
        <dbReference type="SAM" id="MobiDB-lite"/>
    </source>
</evidence>
<feature type="region of interest" description="Disordered" evidence="1">
    <location>
        <begin position="19"/>
        <end position="71"/>
    </location>
</feature>
<feature type="region of interest" description="Disordered" evidence="1">
    <location>
        <begin position="474"/>
        <end position="493"/>
    </location>
</feature>
<accession>A0AAV2TFT7</accession>
<dbReference type="AlphaFoldDB" id="A0AAV2TFT7"/>
<evidence type="ECO:0000313" key="3">
    <source>
        <dbReference type="Proteomes" id="UP001497525"/>
    </source>
</evidence>
<comment type="caution">
    <text evidence="2">The sequence shown here is derived from an EMBL/GenBank/DDBJ whole genome shotgun (WGS) entry which is preliminary data.</text>
</comment>